<accession>A0A562I7A3</accession>
<dbReference type="GO" id="GO:0016491">
    <property type="term" value="F:oxidoreductase activity"/>
    <property type="evidence" value="ECO:0007669"/>
    <property type="project" value="InterPro"/>
</dbReference>
<name>A0A562I7A3_MICOL</name>
<comment type="caution">
    <text evidence="2">The sequence shown here is derived from an EMBL/GenBank/DDBJ whole genome shotgun (WGS) entry which is preliminary data.</text>
</comment>
<protein>
    <submittedName>
        <fullName evidence="2">Isorenieratene synthase</fullName>
    </submittedName>
</protein>
<gene>
    <name evidence="2" type="ORF">JD77_01859</name>
</gene>
<evidence type="ECO:0000259" key="1">
    <source>
        <dbReference type="Pfam" id="PF01593"/>
    </source>
</evidence>
<evidence type="ECO:0000313" key="3">
    <source>
        <dbReference type="Proteomes" id="UP000319825"/>
    </source>
</evidence>
<dbReference type="PANTHER" id="PTHR42923">
    <property type="entry name" value="PROTOPORPHYRINOGEN OXIDASE"/>
    <property type="match status" value="1"/>
</dbReference>
<dbReference type="EMBL" id="VLKE01000001">
    <property type="protein sequence ID" value="TWH66900.1"/>
    <property type="molecule type" value="Genomic_DNA"/>
</dbReference>
<dbReference type="Pfam" id="PF01593">
    <property type="entry name" value="Amino_oxidase"/>
    <property type="match status" value="1"/>
</dbReference>
<dbReference type="InterPro" id="IPR002937">
    <property type="entry name" value="Amino_oxidase"/>
</dbReference>
<dbReference type="SUPFAM" id="SSF51905">
    <property type="entry name" value="FAD/NAD(P)-binding domain"/>
    <property type="match status" value="1"/>
</dbReference>
<dbReference type="Gene3D" id="3.50.50.60">
    <property type="entry name" value="FAD/NAD(P)-binding domain"/>
    <property type="match status" value="1"/>
</dbReference>
<evidence type="ECO:0000313" key="2">
    <source>
        <dbReference type="EMBL" id="TWH66900.1"/>
    </source>
</evidence>
<keyword evidence="3" id="KW-1185">Reference proteome</keyword>
<dbReference type="Proteomes" id="UP000319825">
    <property type="component" value="Unassembled WGS sequence"/>
</dbReference>
<dbReference type="RefSeq" id="WP_145773893.1">
    <property type="nucleotide sequence ID" value="NZ_BAAATQ010000237.1"/>
</dbReference>
<dbReference type="OrthoDB" id="7856496at2"/>
<dbReference type="InterPro" id="IPR036188">
    <property type="entry name" value="FAD/NAD-bd_sf"/>
</dbReference>
<proteinExistence type="predicted"/>
<feature type="domain" description="Amine oxidase" evidence="1">
    <location>
        <begin position="41"/>
        <end position="487"/>
    </location>
</feature>
<reference evidence="2 3" key="1">
    <citation type="submission" date="2019-07" db="EMBL/GenBank/DDBJ databases">
        <title>R&amp;d 2014.</title>
        <authorList>
            <person name="Klenk H.-P."/>
        </authorList>
    </citation>
    <scope>NUCLEOTIDE SEQUENCE [LARGE SCALE GENOMIC DNA]</scope>
    <source>
        <strain evidence="2 3">DSM 43868</strain>
    </source>
</reference>
<dbReference type="AlphaFoldDB" id="A0A562I7A3"/>
<dbReference type="InterPro" id="IPR050464">
    <property type="entry name" value="Zeta_carotene_desat/Oxidored"/>
</dbReference>
<dbReference type="PANTHER" id="PTHR42923:SF43">
    <property type="entry name" value="AMINE OXIDASE"/>
    <property type="match status" value="1"/>
</dbReference>
<sequence length="509" mass="54421">MDVSRIVGRLVGVRQHVVDPGGGGAPRVPEPVAALVVGGGIAGMSAAVVLAERGVSVTVLEAAATLGGRLGAWPETLADGTPQAVEHGFHAFFRQYYNWRSILRRGDPRLGFLRPVPGYPVVSARWPEEEFGRLPPAPPANLLALLLRSPSVRPRDLRAMDRDAALPLLAYHPVRTYAELDGVTAEELLDSLRLPDRARAMLFEVFAHSFFNHEAEMSAAELVAQFHFYLLGNPEGLAFDCPDEDHATAIWRPLARYVEGRGGRVLTGAAAGRVERGPDGWRVTTADGASYAARHLVLAVDPPALAALVAGSPGLAGAAPRLVARMPAFGVPGPPYAVARYWCDGDVDAGRAVFSGVSRQPTLDSVTLYHRLEREARRWAERAGGAVVELHAYACEPDVPADELARRMWGELAVLWPEAARLRIRELRARVAAQAPAFGPGSHAGRPGVRTEAAGLYLAGDGIRTDFPSALMERAAATGIVAANHILRAAGAAAEPVRSVRPRGLLARR</sequence>
<organism evidence="2 3">
    <name type="scientific">Micromonospora olivasterospora</name>
    <dbReference type="NCBI Taxonomy" id="1880"/>
    <lineage>
        <taxon>Bacteria</taxon>
        <taxon>Bacillati</taxon>
        <taxon>Actinomycetota</taxon>
        <taxon>Actinomycetes</taxon>
        <taxon>Micromonosporales</taxon>
        <taxon>Micromonosporaceae</taxon>
        <taxon>Micromonospora</taxon>
    </lineage>
</organism>